<accession>A0A2G8K9Q5</accession>
<proteinExistence type="predicted"/>
<dbReference type="SMART" id="SM00228">
    <property type="entry name" value="PDZ"/>
    <property type="match status" value="4"/>
</dbReference>
<dbReference type="EMBL" id="MRZV01000759">
    <property type="protein sequence ID" value="PIK44717.1"/>
    <property type="molecule type" value="Genomic_DNA"/>
</dbReference>
<evidence type="ECO:0000256" key="1">
    <source>
        <dbReference type="SAM" id="Coils"/>
    </source>
</evidence>
<dbReference type="PANTHER" id="PTHR23119:SF44">
    <property type="entry name" value="PROTEIN LAP4"/>
    <property type="match status" value="1"/>
</dbReference>
<dbReference type="STRING" id="307972.A0A2G8K9Q5"/>
<dbReference type="AlphaFoldDB" id="A0A2G8K9Q5"/>
<dbReference type="CDD" id="cd06703">
    <property type="entry name" value="PDZ2_Scribble-like"/>
    <property type="match status" value="1"/>
</dbReference>
<keyword evidence="5" id="KW-1185">Reference proteome</keyword>
<dbReference type="GO" id="GO:0016323">
    <property type="term" value="C:basolateral plasma membrane"/>
    <property type="evidence" value="ECO:0007669"/>
    <property type="project" value="TreeGrafter"/>
</dbReference>
<protein>
    <recommendedName>
        <fullName evidence="3">PDZ domain-containing protein</fullName>
    </recommendedName>
</protein>
<evidence type="ECO:0000256" key="2">
    <source>
        <dbReference type="SAM" id="MobiDB-lite"/>
    </source>
</evidence>
<sequence length="872" mass="95422">MKKVEITFSRDGDGLGISIAGGQGSTPFKGNDEGIFISRVVDGGCAAKYGLKVGDKVISVNESTLVDANHLDAVEVLRNAGNDIRIVVLREIKEDDDVVVVETSPPPPEVEDLGDGPRVDQTPTGEIVEQNHIQDERWEKHGVSFAPEPKFHLVKEKIAVRLTKDNNGLGFSVAGGKGSTPYKGTDTSIFISRISEGGAADRCAALIVGDKVLSINNLDMTLARHDHAVALLTSSRTIDLVVLRESMEVEHHKPLVKHEPPQFRFQLANKEDSNHVNGPSEPEIEEVNLVRTGGPLGLSIVGGIDHSSYPFGADKPGIFISKIVPNGSAAQTNLCVGDRLLKVNGEDMATAKHQDAVAMLLSNSQAIHLLVQHDPPPAGLQEVFITKAPGEKLGISIRGGNKGHPGNPLDKNDEGIFISKINDVGAAAREGTLGVGQRILEVNGQSMLGCKHGEAVRALRGAGDKLTLLVCDGYDPEEVEYWRSRPGEMNNPLSQVDIIKRQSQESINSIDREMSSEELKRVNMESQLQNEADEFEKEELEKMEALRKQQEEATQRLLTEENEEEITVTVETPIKSSPNPSSAGAEVNPNPAGGVEDIPSPIRLDSVDKPLRIDGEKSEPESLGFKDKWKRFEEQIDEQAHSTPKSTSKKVALVSQADLNNMKVDKERKQNQVTETNENDGLSAEDRRRKILGLDPLPEAPPRMKDLEDDALQAHIILETDYSKTKLRVDGSVPNGNSAPDVQITTSGGIEDIKFMDEVRPLIFNNIAVVVVFVYPAKNKIAPPLGLVCKQSNKNRFISFIRKTLLKMHSENLSATVQLSLKRRSVCLPVSVYIRTIYFVSEIRKTVKIPLAFRTYVTAVSVAMPESTSLLR</sequence>
<dbReference type="GO" id="GO:0019901">
    <property type="term" value="F:protein kinase binding"/>
    <property type="evidence" value="ECO:0007669"/>
    <property type="project" value="TreeGrafter"/>
</dbReference>
<comment type="caution">
    <text evidence="4">The sequence shown here is derived from an EMBL/GenBank/DDBJ whole genome shotgun (WGS) entry which is preliminary data.</text>
</comment>
<dbReference type="Gene3D" id="2.30.42.10">
    <property type="match status" value="4"/>
</dbReference>
<feature type="coiled-coil region" evidence="1">
    <location>
        <begin position="514"/>
        <end position="563"/>
    </location>
</feature>
<dbReference type="SUPFAM" id="SSF50156">
    <property type="entry name" value="PDZ domain-like"/>
    <property type="match status" value="4"/>
</dbReference>
<feature type="region of interest" description="Disordered" evidence="2">
    <location>
        <begin position="662"/>
        <end position="688"/>
    </location>
</feature>
<dbReference type="GO" id="GO:0098609">
    <property type="term" value="P:cell-cell adhesion"/>
    <property type="evidence" value="ECO:0007669"/>
    <property type="project" value="TreeGrafter"/>
</dbReference>
<dbReference type="CDD" id="cd06702">
    <property type="entry name" value="PDZ3_Scribble-like"/>
    <property type="match status" value="1"/>
</dbReference>
<name>A0A2G8K9Q5_STIJA</name>
<dbReference type="PANTHER" id="PTHR23119">
    <property type="entry name" value="DISCS LARGE"/>
    <property type="match status" value="1"/>
</dbReference>
<dbReference type="InterPro" id="IPR001478">
    <property type="entry name" value="PDZ"/>
</dbReference>
<dbReference type="GO" id="GO:0098887">
    <property type="term" value="P:neurotransmitter receptor transport, endosome to postsynaptic membrane"/>
    <property type="evidence" value="ECO:0007669"/>
    <property type="project" value="TreeGrafter"/>
</dbReference>
<evidence type="ECO:0000259" key="3">
    <source>
        <dbReference type="PROSITE" id="PS50106"/>
    </source>
</evidence>
<feature type="domain" description="PDZ" evidence="3">
    <location>
        <begin position="382"/>
        <end position="470"/>
    </location>
</feature>
<dbReference type="GO" id="GO:0043113">
    <property type="term" value="P:receptor clustering"/>
    <property type="evidence" value="ECO:0007669"/>
    <property type="project" value="TreeGrafter"/>
</dbReference>
<keyword evidence="1" id="KW-0175">Coiled coil</keyword>
<feature type="compositionally biased region" description="Polar residues" evidence="2">
    <location>
        <begin position="671"/>
        <end position="680"/>
    </location>
</feature>
<dbReference type="Pfam" id="PF00595">
    <property type="entry name" value="PDZ"/>
    <property type="match status" value="4"/>
</dbReference>
<dbReference type="OrthoDB" id="2187496at2759"/>
<dbReference type="GO" id="GO:0005912">
    <property type="term" value="C:adherens junction"/>
    <property type="evidence" value="ECO:0007669"/>
    <property type="project" value="TreeGrafter"/>
</dbReference>
<dbReference type="GO" id="GO:0045197">
    <property type="term" value="P:establishment or maintenance of epithelial cell apical/basal polarity"/>
    <property type="evidence" value="ECO:0007669"/>
    <property type="project" value="TreeGrafter"/>
</dbReference>
<dbReference type="InterPro" id="IPR050614">
    <property type="entry name" value="Synaptic_Scaffolding_LAP-MAGUK"/>
</dbReference>
<evidence type="ECO:0000313" key="4">
    <source>
        <dbReference type="EMBL" id="PIK44717.1"/>
    </source>
</evidence>
<dbReference type="GO" id="GO:0014069">
    <property type="term" value="C:postsynaptic density"/>
    <property type="evidence" value="ECO:0007669"/>
    <property type="project" value="TreeGrafter"/>
</dbReference>
<organism evidence="4 5">
    <name type="scientific">Stichopus japonicus</name>
    <name type="common">Sea cucumber</name>
    <dbReference type="NCBI Taxonomy" id="307972"/>
    <lineage>
        <taxon>Eukaryota</taxon>
        <taxon>Metazoa</taxon>
        <taxon>Echinodermata</taxon>
        <taxon>Eleutherozoa</taxon>
        <taxon>Echinozoa</taxon>
        <taxon>Holothuroidea</taxon>
        <taxon>Aspidochirotacea</taxon>
        <taxon>Aspidochirotida</taxon>
        <taxon>Stichopodidae</taxon>
        <taxon>Apostichopus</taxon>
    </lineage>
</organism>
<dbReference type="Proteomes" id="UP000230750">
    <property type="component" value="Unassembled WGS sequence"/>
</dbReference>
<dbReference type="FunFam" id="2.30.42.10:FF:000074">
    <property type="entry name" value="protein scribble homolog isoform X2"/>
    <property type="match status" value="1"/>
</dbReference>
<dbReference type="CDD" id="cd06704">
    <property type="entry name" value="PDZ1_Scribble-like"/>
    <property type="match status" value="1"/>
</dbReference>
<dbReference type="InterPro" id="IPR036034">
    <property type="entry name" value="PDZ_sf"/>
</dbReference>
<dbReference type="GO" id="GO:0098968">
    <property type="term" value="P:neurotransmitter receptor transport postsynaptic membrane to endosome"/>
    <property type="evidence" value="ECO:0007669"/>
    <property type="project" value="TreeGrafter"/>
</dbReference>
<dbReference type="PROSITE" id="PS50106">
    <property type="entry name" value="PDZ"/>
    <property type="match status" value="4"/>
</dbReference>
<feature type="domain" description="PDZ" evidence="3">
    <location>
        <begin position="286"/>
        <end position="375"/>
    </location>
</feature>
<dbReference type="FunFam" id="2.30.42.10:FF:000064">
    <property type="entry name" value="protein lap4 isoform X1"/>
    <property type="match status" value="1"/>
</dbReference>
<dbReference type="GO" id="GO:0045211">
    <property type="term" value="C:postsynaptic membrane"/>
    <property type="evidence" value="ECO:0007669"/>
    <property type="project" value="TreeGrafter"/>
</dbReference>
<evidence type="ECO:0000313" key="5">
    <source>
        <dbReference type="Proteomes" id="UP000230750"/>
    </source>
</evidence>
<dbReference type="CDD" id="cd06701">
    <property type="entry name" value="PDZ4_Scribble-like"/>
    <property type="match status" value="1"/>
</dbReference>
<reference evidence="4 5" key="1">
    <citation type="journal article" date="2017" name="PLoS Biol.">
        <title>The sea cucumber genome provides insights into morphological evolution and visceral regeneration.</title>
        <authorList>
            <person name="Zhang X."/>
            <person name="Sun L."/>
            <person name="Yuan J."/>
            <person name="Sun Y."/>
            <person name="Gao Y."/>
            <person name="Zhang L."/>
            <person name="Li S."/>
            <person name="Dai H."/>
            <person name="Hamel J.F."/>
            <person name="Liu C."/>
            <person name="Yu Y."/>
            <person name="Liu S."/>
            <person name="Lin W."/>
            <person name="Guo K."/>
            <person name="Jin S."/>
            <person name="Xu P."/>
            <person name="Storey K.B."/>
            <person name="Huan P."/>
            <person name="Zhang T."/>
            <person name="Zhou Y."/>
            <person name="Zhang J."/>
            <person name="Lin C."/>
            <person name="Li X."/>
            <person name="Xing L."/>
            <person name="Huo D."/>
            <person name="Sun M."/>
            <person name="Wang L."/>
            <person name="Mercier A."/>
            <person name="Li F."/>
            <person name="Yang H."/>
            <person name="Xiang J."/>
        </authorList>
    </citation>
    <scope>NUCLEOTIDE SEQUENCE [LARGE SCALE GENOMIC DNA]</scope>
    <source>
        <strain evidence="4">Shaxun</strain>
        <tissue evidence="4">Muscle</tissue>
    </source>
</reference>
<feature type="domain" description="PDZ" evidence="3">
    <location>
        <begin position="159"/>
        <end position="235"/>
    </location>
</feature>
<feature type="region of interest" description="Disordered" evidence="2">
    <location>
        <begin position="572"/>
        <end position="606"/>
    </location>
</feature>
<gene>
    <name evidence="4" type="ORF">BSL78_18419</name>
</gene>
<feature type="domain" description="PDZ" evidence="3">
    <location>
        <begin position="5"/>
        <end position="92"/>
    </location>
</feature>